<dbReference type="Proteomes" id="UP000727056">
    <property type="component" value="Unassembled WGS sequence"/>
</dbReference>
<feature type="compositionally biased region" description="Basic and acidic residues" evidence="1">
    <location>
        <begin position="344"/>
        <end position="356"/>
    </location>
</feature>
<evidence type="ECO:0008006" key="4">
    <source>
        <dbReference type="Google" id="ProtNLM"/>
    </source>
</evidence>
<organism evidence="2 3">
    <name type="scientific">Streptomyces bohaiensis</name>
    <dbReference type="NCBI Taxonomy" id="1431344"/>
    <lineage>
        <taxon>Bacteria</taxon>
        <taxon>Bacillati</taxon>
        <taxon>Actinomycetota</taxon>
        <taxon>Actinomycetes</taxon>
        <taxon>Kitasatosporales</taxon>
        <taxon>Streptomycetaceae</taxon>
        <taxon>Streptomyces</taxon>
    </lineage>
</organism>
<evidence type="ECO:0000313" key="2">
    <source>
        <dbReference type="EMBL" id="NJQ13506.1"/>
    </source>
</evidence>
<dbReference type="RefSeq" id="WP_168086345.1">
    <property type="nucleotide sequence ID" value="NZ_BHZH01000279.1"/>
</dbReference>
<dbReference type="SUPFAM" id="SSF46785">
    <property type="entry name" value="Winged helix' DNA-binding domain"/>
    <property type="match status" value="1"/>
</dbReference>
<dbReference type="InterPro" id="IPR036390">
    <property type="entry name" value="WH_DNA-bd_sf"/>
</dbReference>
<feature type="compositionally biased region" description="Low complexity" evidence="1">
    <location>
        <begin position="328"/>
        <end position="340"/>
    </location>
</feature>
<evidence type="ECO:0000256" key="1">
    <source>
        <dbReference type="SAM" id="MobiDB-lite"/>
    </source>
</evidence>
<dbReference type="EMBL" id="JAAVJC010000002">
    <property type="protein sequence ID" value="NJQ13506.1"/>
    <property type="molecule type" value="Genomic_DNA"/>
</dbReference>
<keyword evidence="3" id="KW-1185">Reference proteome</keyword>
<feature type="compositionally biased region" description="Acidic residues" evidence="1">
    <location>
        <begin position="361"/>
        <end position="371"/>
    </location>
</feature>
<evidence type="ECO:0000313" key="3">
    <source>
        <dbReference type="Proteomes" id="UP000727056"/>
    </source>
</evidence>
<comment type="caution">
    <text evidence="2">The sequence shown here is derived from an EMBL/GenBank/DDBJ whole genome shotgun (WGS) entry which is preliminary data.</text>
</comment>
<gene>
    <name evidence="2" type="ORF">HCN52_00710</name>
</gene>
<protein>
    <recommendedName>
        <fullName evidence="4">MarR family transcriptional regulator</fullName>
    </recommendedName>
</protein>
<feature type="region of interest" description="Disordered" evidence="1">
    <location>
        <begin position="323"/>
        <end position="417"/>
    </location>
</feature>
<accession>A0ABX1C2P7</accession>
<name>A0ABX1C2P7_9ACTN</name>
<proteinExistence type="predicted"/>
<sequence length="873" mass="92222">MRRRLRAAVHALLADGSLTGAQDAVRCAAAVLMAKTSAADLEVSRLTAEEMGRWLGVSGSTVSHIVRPSLHRGLTRTRNTTPPGESEWVLGIDWQLLPLVRARREGAAGDPLRLVKGDFAVLLRFVEGLCAPGWTDTPPGLLARRTGHHAATDRLALLLLALETRADGRVRLCGGATGSVDRTVATLARLGSWSPEEAGRILDRLVGEGVISVSAGRITVPAVAAAHALIARQARAAGRPVLPAPRPAEAPEEDQETAWRDQIVIPSEFMQVSPYKTPLQDPASFAGPHALHAPVAHLCMSADPGMCFSGEGRLDDCRLPERAREEGPTAADTDGPATAPGDDEAARGPLRGDKQDLPSTNDDDQEQEQPETGENHDTDRLQEREERPAGGTATDGPETTGKAAEGASAGVWRAASGGPAPTDIARIINGVPGLWDALPGPGQQHVAATRIRAALTRIRGQLAHTEAQPADLAARILFDRMTRRAAESGGIPAARKPLAWLTGRLLPQRPGCSIASCDDGYSVTTGDACPGCASRTDDGRALRHQAWTETIGELRPGTESSADQIAAYQRRLADLSAREQLLAAERAERHAVVAAERAARQVVLDAERAVREAARQALPCADCGAPESAGLCGTCHEGRRATQTLETAVRHLLAAAVLVHRDQYGTATLEGLDVSADAARKRLADEVDAATEPLRGSGLTGVALAASRRLTAQDLADGIRRDALRSVERLEVVAAEARRAGEAASRRRCGDLSPWDAAVRAGRAAAVDLLDRAIADLDSDPATAAAAPNTEPEEEAWTCAADDCDSEPVTAAGLCGRHLVARSGTARRSAAPRPAVAADDRCTDECGRPALRTGPYCRRCHTAHVREIEVPFL</sequence>
<reference evidence="2 3" key="1">
    <citation type="submission" date="2020-03" db="EMBL/GenBank/DDBJ databases">
        <title>Draft genome of Streptomyces sp. ventii, isolated from the Axial Seamount in the Pacific Ocean, and resequencing of the two type strains Streptomyces lonarensis strain NCL 716 and Streptomyces bohaiensis strain 11A07.</title>
        <authorList>
            <person name="Loughran R.M."/>
            <person name="Pfannmuller K.M."/>
            <person name="Wasson B.J."/>
            <person name="Deadmond M.C."/>
            <person name="Paddock B.E."/>
            <person name="Koyack M.J."/>
            <person name="Gallegos D.A."/>
            <person name="Mitchell E.A."/>
            <person name="Ushijima B."/>
            <person name="Saw J.H."/>
            <person name="Mcphail K.L."/>
            <person name="Videau P."/>
        </authorList>
    </citation>
    <scope>NUCLEOTIDE SEQUENCE [LARGE SCALE GENOMIC DNA]</scope>
    <source>
        <strain evidence="2 3">11A07</strain>
    </source>
</reference>
<feature type="compositionally biased region" description="Basic and acidic residues" evidence="1">
    <location>
        <begin position="373"/>
        <end position="388"/>
    </location>
</feature>